<dbReference type="InterPro" id="IPR025724">
    <property type="entry name" value="GAG-pre-integrase_dom"/>
</dbReference>
<dbReference type="PANTHER" id="PTHR11439:SF465">
    <property type="entry name" value="REVERSE TRANSCRIPTASE TY1_COPIA-TYPE DOMAIN-CONTAINING PROTEIN"/>
    <property type="match status" value="1"/>
</dbReference>
<reference evidence="5" key="2">
    <citation type="journal article" date="2024" name="Plant">
        <title>Genomic evolution and insights into agronomic trait innovations of Sesamum species.</title>
        <authorList>
            <person name="Miao H."/>
            <person name="Wang L."/>
            <person name="Qu L."/>
            <person name="Liu H."/>
            <person name="Sun Y."/>
            <person name="Le M."/>
            <person name="Wang Q."/>
            <person name="Wei S."/>
            <person name="Zheng Y."/>
            <person name="Lin W."/>
            <person name="Duan Y."/>
            <person name="Cao H."/>
            <person name="Xiong S."/>
            <person name="Wang X."/>
            <person name="Wei L."/>
            <person name="Li C."/>
            <person name="Ma Q."/>
            <person name="Ju M."/>
            <person name="Zhao R."/>
            <person name="Li G."/>
            <person name="Mu C."/>
            <person name="Tian Q."/>
            <person name="Mei H."/>
            <person name="Zhang T."/>
            <person name="Gao T."/>
            <person name="Zhang H."/>
        </authorList>
    </citation>
    <scope>NUCLEOTIDE SEQUENCE</scope>
    <source>
        <strain evidence="5">G02</strain>
    </source>
</reference>
<dbReference type="Pfam" id="PF22936">
    <property type="entry name" value="Pol_BBD"/>
    <property type="match status" value="1"/>
</dbReference>
<keyword evidence="1" id="KW-0645">Protease</keyword>
<dbReference type="InterPro" id="IPR043502">
    <property type="entry name" value="DNA/RNA_pol_sf"/>
</dbReference>
<feature type="domain" description="GAG-pre-integrase" evidence="3">
    <location>
        <begin position="220"/>
        <end position="273"/>
    </location>
</feature>
<dbReference type="PANTHER" id="PTHR11439">
    <property type="entry name" value="GAG-POL-RELATED RETROTRANSPOSON"/>
    <property type="match status" value="1"/>
</dbReference>
<organism evidence="5">
    <name type="scientific">Sesamum radiatum</name>
    <name type="common">Black benniseed</name>
    <dbReference type="NCBI Taxonomy" id="300843"/>
    <lineage>
        <taxon>Eukaryota</taxon>
        <taxon>Viridiplantae</taxon>
        <taxon>Streptophyta</taxon>
        <taxon>Embryophyta</taxon>
        <taxon>Tracheophyta</taxon>
        <taxon>Spermatophyta</taxon>
        <taxon>Magnoliopsida</taxon>
        <taxon>eudicotyledons</taxon>
        <taxon>Gunneridae</taxon>
        <taxon>Pentapetalae</taxon>
        <taxon>asterids</taxon>
        <taxon>lamiids</taxon>
        <taxon>Lamiales</taxon>
        <taxon>Pedaliaceae</taxon>
        <taxon>Sesamum</taxon>
    </lineage>
</organism>
<reference evidence="5" key="1">
    <citation type="submission" date="2020-06" db="EMBL/GenBank/DDBJ databases">
        <authorList>
            <person name="Li T."/>
            <person name="Hu X."/>
            <person name="Zhang T."/>
            <person name="Song X."/>
            <person name="Zhang H."/>
            <person name="Dai N."/>
            <person name="Sheng W."/>
            <person name="Hou X."/>
            <person name="Wei L."/>
        </authorList>
    </citation>
    <scope>NUCLEOTIDE SEQUENCE</scope>
    <source>
        <strain evidence="5">G02</strain>
        <tissue evidence="5">Leaf</tissue>
    </source>
</reference>
<comment type="caution">
    <text evidence="5">The sequence shown here is derived from an EMBL/GenBank/DDBJ whole genome shotgun (WGS) entry which is preliminary data.</text>
</comment>
<evidence type="ECO:0000259" key="2">
    <source>
        <dbReference type="Pfam" id="PF07727"/>
    </source>
</evidence>
<name>A0AAW2TJV4_SESRA</name>
<evidence type="ECO:0000259" key="3">
    <source>
        <dbReference type="Pfam" id="PF13976"/>
    </source>
</evidence>
<feature type="domain" description="Reverse transcriptase Ty1/copia-type" evidence="2">
    <location>
        <begin position="302"/>
        <end position="543"/>
    </location>
</feature>
<protein>
    <submittedName>
        <fullName evidence="5">Retrovirus-related Pol polyprotein from transposon RE2</fullName>
    </submittedName>
</protein>
<dbReference type="InterPro" id="IPR013103">
    <property type="entry name" value="RVT_2"/>
</dbReference>
<feature type="domain" description="Retrovirus-related Pol polyprotein from transposon TNT 1-94-like beta-barrel" evidence="4">
    <location>
        <begin position="99"/>
        <end position="173"/>
    </location>
</feature>
<dbReference type="Pfam" id="PF07727">
    <property type="entry name" value="RVT_2"/>
    <property type="match status" value="1"/>
</dbReference>
<evidence type="ECO:0000256" key="1">
    <source>
        <dbReference type="ARBA" id="ARBA00022750"/>
    </source>
</evidence>
<proteinExistence type="predicted"/>
<keyword evidence="1" id="KW-0064">Aspartyl protease</keyword>
<dbReference type="InterPro" id="IPR054722">
    <property type="entry name" value="PolX-like_BBD"/>
</dbReference>
<evidence type="ECO:0000313" key="5">
    <source>
        <dbReference type="EMBL" id="KAL0403961.1"/>
    </source>
</evidence>
<dbReference type="Pfam" id="PF13976">
    <property type="entry name" value="gag_pre-integrs"/>
    <property type="match status" value="1"/>
</dbReference>
<dbReference type="GO" id="GO:0004190">
    <property type="term" value="F:aspartic-type endopeptidase activity"/>
    <property type="evidence" value="ECO:0007669"/>
    <property type="project" value="UniProtKB-KW"/>
</dbReference>
<dbReference type="EMBL" id="JACGWJ010000008">
    <property type="protein sequence ID" value="KAL0403961.1"/>
    <property type="molecule type" value="Genomic_DNA"/>
</dbReference>
<dbReference type="CDD" id="cd09272">
    <property type="entry name" value="RNase_HI_RT_Ty1"/>
    <property type="match status" value="1"/>
</dbReference>
<sequence>MGHTRETCFKLHGTPNWYKELIEKKKKEGGPVRGYVAQTEDKKENQQEVLLQELIRLMKGGGGGQVQDDPLQANFAQLDNYAGKNCAFSSLIHNYWETWIVDTGATNHMCAHKHILKHITTLSHSTSVHLPDGNTQPVAHIGDVTLHKNLTLTDVLYVPTFKFNLLSVSKLCSTSLVEVVFHSSSYCVLQDLETKRPIAIGRLHKNLYILTKSSFDPTILESDTFTQSAVCMNSSSCNNDLWHKRLGHPSSNVLKHISDLSISNEFSVCEICPMEPQNYSQAIRDAKWVEAMQHELDALAKNETWKLVPLPLGKKAIGCRWVFRLKLNADRSVQRHKARLVAKGYNQIEGIDYFDSFSSVAKSVTVRVLMAIAAARNWPLLQLDINNAFLHGSLDEEVYMIPPEGYDLHTPGLVCQLKKSLYGLKQASRQWNIELTTKLQNYGFVQSPHDHCLFVKATSQCFSALLVYVDDILLTGNSEDELNAVKAHLDHLFTIKDLGHAKYFLGLELARSAHGLLVTQQKFLSDILRDVHMLDAKAVSTPLPPGLKLTADAGAILPDPGTYRRLVGRLLYLGFTRPDVSFAVQQFSQFLQRPRSSHWTAALHVLRYLKGSSSLGLFFPSHNTLQPSVFTDASWASCPDSRLSITGFCIFLGSSLISWKSKKQATVSRSSAEAEYRSMGTAVCELVWLSYLLRDLHIPFQTPISFWCDNKAAIHITANPVFHECTKHLDIDCHLVRDQFKSGFIQPLHLPGHDQLADLFTKSPPVGDFARLFAKLGLVPQAPP</sequence>
<gene>
    <name evidence="5" type="ORF">Sradi_2036900</name>
</gene>
<dbReference type="AlphaFoldDB" id="A0AAW2TJV4"/>
<evidence type="ECO:0000259" key="4">
    <source>
        <dbReference type="Pfam" id="PF22936"/>
    </source>
</evidence>
<dbReference type="SUPFAM" id="SSF56672">
    <property type="entry name" value="DNA/RNA polymerases"/>
    <property type="match status" value="1"/>
</dbReference>
<accession>A0AAW2TJV4</accession>
<keyword evidence="1" id="KW-0378">Hydrolase</keyword>